<accession>A0A8H4RMA0</accession>
<evidence type="ECO:0000313" key="1">
    <source>
        <dbReference type="EMBL" id="KAF4632183.1"/>
    </source>
</evidence>
<dbReference type="EMBL" id="JAAMPI010000369">
    <property type="protein sequence ID" value="KAF4632183.1"/>
    <property type="molecule type" value="Genomic_DNA"/>
</dbReference>
<proteinExistence type="predicted"/>
<sequence length="176" mass="20715">MKRGDYTELRRQLGLENSAWTKAGPLRMTLCKLNRKDLHPDTYKYINWFLLEAFFNQHEGIAEDRRRKTVWRINVKRPLAGVQRGTKMVRTLSTEGYIHCLDIRKPEACQCILDLIHPPRANFRSRLRLAALEHDNIKAMLEKDLSTTKERQVVFEEDIKSIEFHDQLENRIPDGG</sequence>
<keyword evidence="2" id="KW-1185">Reference proteome</keyword>
<evidence type="ECO:0000313" key="2">
    <source>
        <dbReference type="Proteomes" id="UP000566819"/>
    </source>
</evidence>
<protein>
    <submittedName>
        <fullName evidence="1">Uncharacterized protein</fullName>
    </submittedName>
</protein>
<organism evidence="1 2">
    <name type="scientific">Cudoniella acicularis</name>
    <dbReference type="NCBI Taxonomy" id="354080"/>
    <lineage>
        <taxon>Eukaryota</taxon>
        <taxon>Fungi</taxon>
        <taxon>Dikarya</taxon>
        <taxon>Ascomycota</taxon>
        <taxon>Pezizomycotina</taxon>
        <taxon>Leotiomycetes</taxon>
        <taxon>Helotiales</taxon>
        <taxon>Tricladiaceae</taxon>
        <taxon>Cudoniella</taxon>
    </lineage>
</organism>
<name>A0A8H4RMA0_9HELO</name>
<comment type="caution">
    <text evidence="1">The sequence shown here is derived from an EMBL/GenBank/DDBJ whole genome shotgun (WGS) entry which is preliminary data.</text>
</comment>
<dbReference type="Proteomes" id="UP000566819">
    <property type="component" value="Unassembled WGS sequence"/>
</dbReference>
<reference evidence="1 2" key="1">
    <citation type="submission" date="2020-03" db="EMBL/GenBank/DDBJ databases">
        <title>Draft Genome Sequence of Cudoniella acicularis.</title>
        <authorList>
            <person name="Buettner E."/>
            <person name="Kellner H."/>
        </authorList>
    </citation>
    <scope>NUCLEOTIDE SEQUENCE [LARGE SCALE GENOMIC DNA]</scope>
    <source>
        <strain evidence="1 2">DSM 108380</strain>
    </source>
</reference>
<gene>
    <name evidence="1" type="ORF">G7Y89_g5940</name>
</gene>
<dbReference type="AlphaFoldDB" id="A0A8H4RMA0"/>